<dbReference type="Proteomes" id="UP000019426">
    <property type="component" value="Chromosome M2/40_rep1"/>
</dbReference>
<dbReference type="GO" id="GO:0008289">
    <property type="term" value="F:lipid binding"/>
    <property type="evidence" value="ECO:0007669"/>
    <property type="project" value="UniProtKB-KW"/>
</dbReference>
<dbReference type="AlphaFoldDB" id="W6SHV3"/>
<proteinExistence type="predicted"/>
<gene>
    <name evidence="2" type="ORF">CM240_2143</name>
</gene>
<dbReference type="PANTHER" id="PTHR33434:SF2">
    <property type="entry name" value="FATTY ACID-BINDING PROTEIN TM_1468"/>
    <property type="match status" value="1"/>
</dbReference>
<dbReference type="PANTHER" id="PTHR33434">
    <property type="entry name" value="DEGV DOMAIN-CONTAINING PROTEIN DR_1986-RELATED"/>
    <property type="match status" value="1"/>
</dbReference>
<protein>
    <submittedName>
        <fullName evidence="2">DegV family protein</fullName>
    </submittedName>
</protein>
<dbReference type="NCBIfam" id="TIGR00762">
    <property type="entry name" value="DegV"/>
    <property type="match status" value="1"/>
</dbReference>
<name>W6SHV3_9CLOT</name>
<evidence type="ECO:0000313" key="3">
    <source>
        <dbReference type="Proteomes" id="UP000019426"/>
    </source>
</evidence>
<organism evidence="2 3">
    <name type="scientific">Clostridium bornimense</name>
    <dbReference type="NCBI Taxonomy" id="1216932"/>
    <lineage>
        <taxon>Bacteria</taxon>
        <taxon>Bacillati</taxon>
        <taxon>Bacillota</taxon>
        <taxon>Clostridia</taxon>
        <taxon>Eubacteriales</taxon>
        <taxon>Clostridiaceae</taxon>
        <taxon>Clostridium</taxon>
    </lineage>
</organism>
<dbReference type="Gene3D" id="3.30.1180.10">
    <property type="match status" value="1"/>
</dbReference>
<evidence type="ECO:0000256" key="1">
    <source>
        <dbReference type="ARBA" id="ARBA00023121"/>
    </source>
</evidence>
<keyword evidence="3" id="KW-1185">Reference proteome</keyword>
<dbReference type="eggNOG" id="COG1307">
    <property type="taxonomic scope" value="Bacteria"/>
</dbReference>
<sequence>MNNVTIITDSISDLNFSILNEYNIISLPIKIDIDGTLYRDKIDISNEEFYKIIREKNIFPKTSQISPSEFEEVFSNELNKGNKVICVTVSSYLSGTYNSAHIAKNNLESDDIFIIDSLSATVGQGLIVVELAKYINKAKNIEELLEYSNKLINNQKSIIGVDSIEMLKRGGRIPKSLATISTLLDIKPLLTLKDGHLEAVSKVRGMKSLIKNICKTINTSNINKEYSIIIAHANNTSHCNLILETLKEQFPDVEIITSEVGIAVGCHIGEGALAVFIQEKN</sequence>
<accession>W6SHV3</accession>
<dbReference type="SUPFAM" id="SSF82549">
    <property type="entry name" value="DAK1/DegV-like"/>
    <property type="match status" value="1"/>
</dbReference>
<keyword evidence="1" id="KW-0446">Lipid-binding</keyword>
<dbReference type="STRING" id="1216932.CM240_2143"/>
<dbReference type="Pfam" id="PF02645">
    <property type="entry name" value="DegV"/>
    <property type="match status" value="1"/>
</dbReference>
<dbReference type="Gene3D" id="3.40.50.10170">
    <property type="match status" value="1"/>
</dbReference>
<dbReference type="HOGENOM" id="CLU_048251_0_1_9"/>
<dbReference type="PROSITE" id="PS51482">
    <property type="entry name" value="DEGV"/>
    <property type="match status" value="1"/>
</dbReference>
<dbReference type="InterPro" id="IPR003797">
    <property type="entry name" value="DegV"/>
</dbReference>
<dbReference type="InterPro" id="IPR050270">
    <property type="entry name" value="DegV_domain_contain"/>
</dbReference>
<dbReference type="InterPro" id="IPR043168">
    <property type="entry name" value="DegV_C"/>
</dbReference>
<dbReference type="PATRIC" id="fig|1216932.3.peg.2143"/>
<dbReference type="KEGG" id="clt:CM240_2143"/>
<dbReference type="EMBL" id="HG917868">
    <property type="protein sequence ID" value="CDM69300.1"/>
    <property type="molecule type" value="Genomic_DNA"/>
</dbReference>
<evidence type="ECO:0000313" key="2">
    <source>
        <dbReference type="EMBL" id="CDM69300.1"/>
    </source>
</evidence>
<reference evidence="2 3" key="1">
    <citation type="submission" date="2013-11" db="EMBL/GenBank/DDBJ databases">
        <title>Complete genome sequence of Clostridum sp. M2/40.</title>
        <authorList>
            <person name="Wibberg D."/>
            <person name="Puehler A."/>
            <person name="Schlueter A."/>
        </authorList>
    </citation>
    <scope>NUCLEOTIDE SEQUENCE [LARGE SCALE GENOMIC DNA]</scope>
    <source>
        <strain evidence="3">M2/40</strain>
    </source>
</reference>
<dbReference type="RefSeq" id="WP_051483810.1">
    <property type="nucleotide sequence ID" value="NZ_HG917868.1"/>
</dbReference>
<dbReference type="OrthoDB" id="9780660at2"/>